<sequence>MFFCSLHSCYHIKIQKYVLQRNKYVT</sequence>
<evidence type="ECO:0000313" key="1">
    <source>
        <dbReference type="EMBL" id="JAH23410.1"/>
    </source>
</evidence>
<organism evidence="1">
    <name type="scientific">Anguilla anguilla</name>
    <name type="common">European freshwater eel</name>
    <name type="synonym">Muraena anguilla</name>
    <dbReference type="NCBI Taxonomy" id="7936"/>
    <lineage>
        <taxon>Eukaryota</taxon>
        <taxon>Metazoa</taxon>
        <taxon>Chordata</taxon>
        <taxon>Craniata</taxon>
        <taxon>Vertebrata</taxon>
        <taxon>Euteleostomi</taxon>
        <taxon>Actinopterygii</taxon>
        <taxon>Neopterygii</taxon>
        <taxon>Teleostei</taxon>
        <taxon>Anguilliformes</taxon>
        <taxon>Anguillidae</taxon>
        <taxon>Anguilla</taxon>
    </lineage>
</organism>
<reference evidence="1" key="1">
    <citation type="submission" date="2014-11" db="EMBL/GenBank/DDBJ databases">
        <authorList>
            <person name="Amaro Gonzalez C."/>
        </authorList>
    </citation>
    <scope>NUCLEOTIDE SEQUENCE</scope>
</reference>
<dbReference type="EMBL" id="GBXM01085167">
    <property type="protein sequence ID" value="JAH23410.1"/>
    <property type="molecule type" value="Transcribed_RNA"/>
</dbReference>
<accession>A0A0E9R4M0</accession>
<reference evidence="1" key="2">
    <citation type="journal article" date="2015" name="Fish Shellfish Immunol.">
        <title>Early steps in the European eel (Anguilla anguilla)-Vibrio vulnificus interaction in the gills: Role of the RtxA13 toxin.</title>
        <authorList>
            <person name="Callol A."/>
            <person name="Pajuelo D."/>
            <person name="Ebbesson L."/>
            <person name="Teles M."/>
            <person name="MacKenzie S."/>
            <person name="Amaro C."/>
        </authorList>
    </citation>
    <scope>NUCLEOTIDE SEQUENCE</scope>
</reference>
<proteinExistence type="predicted"/>
<name>A0A0E9R4M0_ANGAN</name>
<protein>
    <submittedName>
        <fullName evidence="1">Uncharacterized protein</fullName>
    </submittedName>
</protein>
<dbReference type="AlphaFoldDB" id="A0A0E9R4M0"/>